<name>A0A222ZJ21_9CAUD</name>
<feature type="coiled-coil region" evidence="1">
    <location>
        <begin position="14"/>
        <end position="59"/>
    </location>
</feature>
<sequence length="68" mass="8430">MSAKRISELSDREKDELRLKLRQVELKLERRKREVLRKHRELSSELEHIEERLRDIQHSHHALEPHFK</sequence>
<evidence type="ECO:0000313" key="3">
    <source>
        <dbReference type="Proteomes" id="UP000225819"/>
    </source>
</evidence>
<proteinExistence type="predicted"/>
<keyword evidence="1" id="KW-0175">Coiled coil</keyword>
<organism evidence="2 3">
    <name type="scientific">Rhodococcus phage Krishelle</name>
    <dbReference type="NCBI Taxonomy" id="2015829"/>
    <lineage>
        <taxon>Viruses</taxon>
        <taxon>Duplodnaviria</taxon>
        <taxon>Heunggongvirae</taxon>
        <taxon>Uroviricota</taxon>
        <taxon>Caudoviricetes</taxon>
        <taxon>Rerduovirus</taxon>
        <taxon>Rhodococcus virus Hiro</taxon>
    </lineage>
</organism>
<dbReference type="EMBL" id="MF324902">
    <property type="protein sequence ID" value="ASR84415.1"/>
    <property type="molecule type" value="Genomic_DNA"/>
</dbReference>
<accession>A0A222ZJ21</accession>
<protein>
    <submittedName>
        <fullName evidence="2">Uncharacterized protein</fullName>
    </submittedName>
</protein>
<evidence type="ECO:0000256" key="1">
    <source>
        <dbReference type="SAM" id="Coils"/>
    </source>
</evidence>
<evidence type="ECO:0000313" key="2">
    <source>
        <dbReference type="EMBL" id="ASR84415.1"/>
    </source>
</evidence>
<reference evidence="2 3" key="1">
    <citation type="submission" date="2017-06" db="EMBL/GenBank/DDBJ databases">
        <authorList>
            <person name="Amorim Casas A."/>
            <person name="Anigbogu P.O."/>
            <person name="Braden C.R."/>
            <person name="Caturia M.L."/>
            <person name="Jacobsen D.A."/>
            <person name="Kleven K.J."/>
            <person name="Liesse E.W."/>
            <person name="Mahoney K.L."/>
            <person name="Mattison M.L."/>
            <person name="Schuette K.J."/>
            <person name="Souza L.T."/>
            <person name="Bonilla J.A."/>
            <person name="Klyczek K."/>
            <person name="Garlena R.A."/>
            <person name="Russell D.A."/>
            <person name="Pope W.H."/>
            <person name="Jacobs-Sera D."/>
            <person name="Hendrix R.W."/>
            <person name="Hatfull G.F."/>
        </authorList>
    </citation>
    <scope>NUCLEOTIDE SEQUENCE [LARGE SCALE GENOMIC DNA]</scope>
</reference>
<dbReference type="Proteomes" id="UP000225819">
    <property type="component" value="Segment"/>
</dbReference>
<gene>
    <name evidence="2" type="primary">35</name>
    <name evidence="2" type="ORF">SEA_KRISHELLE_35</name>
</gene>